<dbReference type="AlphaFoldDB" id="E8T4F9"/>
<sequence>MNRKEIERLPVGGLEVTEVKIYPFDLTGIGGSVKAVATVKINDILQIKDIKIIYSNKGYFIQMPSKKSRTGEFIPVVEPLSKELYAHIRRKVLDEFKRIMERYDEEVDINP</sequence>
<dbReference type="SUPFAM" id="SSF160537">
    <property type="entry name" value="SpoVG-like"/>
    <property type="match status" value="1"/>
</dbReference>
<keyword evidence="5" id="KW-1185">Reference proteome</keyword>
<dbReference type="InterPro" id="IPR007170">
    <property type="entry name" value="SpoVG"/>
</dbReference>
<dbReference type="HOGENOM" id="CLU_103669_3_0_0"/>
<name>E8T4F9_THEA1</name>
<keyword evidence="2" id="KW-0717">Septation</keyword>
<dbReference type="Proteomes" id="UP000006362">
    <property type="component" value="Chromosome"/>
</dbReference>
<dbReference type="OrthoDB" id="9796286at2"/>
<dbReference type="GO" id="GO:0030435">
    <property type="term" value="P:sporulation resulting in formation of a cellular spore"/>
    <property type="evidence" value="ECO:0007669"/>
    <property type="project" value="InterPro"/>
</dbReference>
<keyword evidence="1" id="KW-0132">Cell division</keyword>
<evidence type="ECO:0000256" key="3">
    <source>
        <dbReference type="ARBA" id="ARBA00023306"/>
    </source>
</evidence>
<dbReference type="PANTHER" id="PTHR38429">
    <property type="entry name" value="SEPTATION PROTEIN SPOVG-RELATED"/>
    <property type="match status" value="1"/>
</dbReference>
<evidence type="ECO:0000256" key="2">
    <source>
        <dbReference type="ARBA" id="ARBA00023210"/>
    </source>
</evidence>
<dbReference type="eggNOG" id="COG2088">
    <property type="taxonomic scope" value="Bacteria"/>
</dbReference>
<dbReference type="PANTHER" id="PTHR38429:SF1">
    <property type="entry name" value="SEPTATION PROTEIN SPOVG-RELATED"/>
    <property type="match status" value="1"/>
</dbReference>
<dbReference type="Gene3D" id="3.30.1120.40">
    <property type="entry name" value="Stage V sporulation protein G"/>
    <property type="match status" value="1"/>
</dbReference>
<dbReference type="RefSeq" id="WP_013537080.1">
    <property type="nucleotide sequence ID" value="NC_014926.1"/>
</dbReference>
<protein>
    <submittedName>
        <fullName evidence="4">SpoVG family protein</fullName>
    </submittedName>
</protein>
<keyword evidence="3" id="KW-0131">Cell cycle</keyword>
<dbReference type="KEGG" id="tam:Theam_0321"/>
<dbReference type="InterPro" id="IPR036751">
    <property type="entry name" value="SpoVG_sf"/>
</dbReference>
<dbReference type="GO" id="GO:0000917">
    <property type="term" value="P:division septum assembly"/>
    <property type="evidence" value="ECO:0007669"/>
    <property type="project" value="UniProtKB-KW"/>
</dbReference>
<dbReference type="Pfam" id="PF04026">
    <property type="entry name" value="SpoVG"/>
    <property type="match status" value="1"/>
</dbReference>
<accession>E8T4F9</accession>
<dbReference type="STRING" id="648996.Theam_0321"/>
<proteinExistence type="predicted"/>
<reference evidence="4" key="1">
    <citation type="submission" date="2011-01" db="EMBL/GenBank/DDBJ databases">
        <title>Complete sequence of chromosome of Thermovibrio ammonificans HB-1.</title>
        <authorList>
            <consortium name="US DOE Joint Genome Institute"/>
            <person name="Lucas S."/>
            <person name="Copeland A."/>
            <person name="Lapidus A."/>
            <person name="Cheng J.-F."/>
            <person name="Goodwin L."/>
            <person name="Pitluck S."/>
            <person name="Davenport K."/>
            <person name="Detter J.C."/>
            <person name="Han C."/>
            <person name="Tapia R."/>
            <person name="Land M."/>
            <person name="Hauser L."/>
            <person name="Kyrpides N."/>
            <person name="Ivanova N."/>
            <person name="Ovchinnikova G."/>
            <person name="Vetriani C."/>
            <person name="Woyke T."/>
        </authorList>
    </citation>
    <scope>NUCLEOTIDE SEQUENCE [LARGE SCALE GENOMIC DNA]</scope>
    <source>
        <strain evidence="4">HB-1</strain>
    </source>
</reference>
<gene>
    <name evidence="4" type="ordered locus">Theam_0321</name>
</gene>
<evidence type="ECO:0000313" key="4">
    <source>
        <dbReference type="EMBL" id="ADU96294.1"/>
    </source>
</evidence>
<dbReference type="EMBL" id="CP002444">
    <property type="protein sequence ID" value="ADU96294.1"/>
    <property type="molecule type" value="Genomic_DNA"/>
</dbReference>
<evidence type="ECO:0000256" key="1">
    <source>
        <dbReference type="ARBA" id="ARBA00022618"/>
    </source>
</evidence>
<organism evidence="4 5">
    <name type="scientific">Thermovibrio ammonificans (strain DSM 15698 / JCM 12110 / HB-1)</name>
    <dbReference type="NCBI Taxonomy" id="648996"/>
    <lineage>
        <taxon>Bacteria</taxon>
        <taxon>Pseudomonadati</taxon>
        <taxon>Aquificota</taxon>
        <taxon>Aquificia</taxon>
        <taxon>Desulfurobacteriales</taxon>
        <taxon>Desulfurobacteriaceae</taxon>
        <taxon>Thermovibrio</taxon>
    </lineage>
</organism>
<evidence type="ECO:0000313" key="5">
    <source>
        <dbReference type="Proteomes" id="UP000006362"/>
    </source>
</evidence>